<dbReference type="Proteomes" id="UP001060215">
    <property type="component" value="Chromosome 4"/>
</dbReference>
<dbReference type="EMBL" id="CM045761">
    <property type="protein sequence ID" value="KAI8016157.1"/>
    <property type="molecule type" value="Genomic_DNA"/>
</dbReference>
<gene>
    <name evidence="1" type="ORF">LOK49_LG05G03614</name>
</gene>
<accession>A0ACC0HRD3</accession>
<comment type="caution">
    <text evidence="1">The sequence shown here is derived from an EMBL/GenBank/DDBJ whole genome shotgun (WGS) entry which is preliminary data.</text>
</comment>
<sequence length="650" mass="72892">MENCGNPQDMMVPPVEGVAGGGTAYGWDDTGLHNSSPLRGTIDPAKVPSADLVHVWCMPNTANVGPQDMPRMLEPISLLAARNERESIQIAIRPKVSWGGSAIAGVVQVQCTDLCSTTGDRLVVGQSLTLRRVVPILGVPDALVPLDMPVSHLSLYPGETTSIWVSIDVPSAQPAGQYEGEFIIAATKADAESTAQCLGKVEKLQLYRELRNCLEIVEPIDGKPMDEVVERVKTATTSLRRVLLSPSFSDFFSDNGPVDMMDEDAISNLSIRLKLSLTVWDFVLPVTPSLPAVIGISDTVIEDRFGVEHGSKEWYEALDQHFKWLLQYKISPYFCRWGDSMRVLTYTSPWPADHPKSDEYLSDPRLAAYAVPYCRVVSCGDTAKDYLQREVEILRTKSHWKKAYFYLWDEPLNVEQYDSIRNMASEIHAYAPDARVLTTYYCGPSDAPLASNNFEAFLKVPEFLRPHTQIYCTSEWVLGNREDLAKDIIAELQPENGEEWWTYVCMGPSDPHPNWHLGMRGTQHRAVMWRVWKEGGTGFLYWGANCYEKATVGSAEIRFRRGLPPGDGVLFYPGEVFSSSHNPVASLRLERLLSGLQDIEYLKLYASKFGRGESVSLLEKTGMYLGPERYTHEHMPIDVMRSEIFRTCRS</sequence>
<evidence type="ECO:0000313" key="1">
    <source>
        <dbReference type="EMBL" id="KAI8016157.1"/>
    </source>
</evidence>
<name>A0ACC0HRD3_9ERIC</name>
<reference evidence="1 2" key="1">
    <citation type="journal article" date="2022" name="Plant J.">
        <title>Chromosome-level genome of Camellia lanceoleosa provides a valuable resource for understanding genome evolution and self-incompatibility.</title>
        <authorList>
            <person name="Gong W."/>
            <person name="Xiao S."/>
            <person name="Wang L."/>
            <person name="Liao Z."/>
            <person name="Chang Y."/>
            <person name="Mo W."/>
            <person name="Hu G."/>
            <person name="Li W."/>
            <person name="Zhao G."/>
            <person name="Zhu H."/>
            <person name="Hu X."/>
            <person name="Ji K."/>
            <person name="Xiang X."/>
            <person name="Song Q."/>
            <person name="Yuan D."/>
            <person name="Jin S."/>
            <person name="Zhang L."/>
        </authorList>
    </citation>
    <scope>NUCLEOTIDE SEQUENCE [LARGE SCALE GENOMIC DNA]</scope>
    <source>
        <strain evidence="1">SQ_2022a</strain>
    </source>
</reference>
<organism evidence="1 2">
    <name type="scientific">Camellia lanceoleosa</name>
    <dbReference type="NCBI Taxonomy" id="1840588"/>
    <lineage>
        <taxon>Eukaryota</taxon>
        <taxon>Viridiplantae</taxon>
        <taxon>Streptophyta</taxon>
        <taxon>Embryophyta</taxon>
        <taxon>Tracheophyta</taxon>
        <taxon>Spermatophyta</taxon>
        <taxon>Magnoliopsida</taxon>
        <taxon>eudicotyledons</taxon>
        <taxon>Gunneridae</taxon>
        <taxon>Pentapetalae</taxon>
        <taxon>asterids</taxon>
        <taxon>Ericales</taxon>
        <taxon>Theaceae</taxon>
        <taxon>Camellia</taxon>
    </lineage>
</organism>
<protein>
    <submittedName>
        <fullName evidence="1">Uncharacterized protein</fullName>
    </submittedName>
</protein>
<evidence type="ECO:0000313" key="2">
    <source>
        <dbReference type="Proteomes" id="UP001060215"/>
    </source>
</evidence>
<keyword evidence="2" id="KW-1185">Reference proteome</keyword>
<proteinExistence type="predicted"/>